<comment type="caution">
    <text evidence="2">The sequence shown here is derived from an EMBL/GenBank/DDBJ whole genome shotgun (WGS) entry which is preliminary data.</text>
</comment>
<accession>A0ABQ7M5S3</accession>
<organism evidence="2 3">
    <name type="scientific">Brassica rapa subsp. trilocularis</name>
    <dbReference type="NCBI Taxonomy" id="1813537"/>
    <lineage>
        <taxon>Eukaryota</taxon>
        <taxon>Viridiplantae</taxon>
        <taxon>Streptophyta</taxon>
        <taxon>Embryophyta</taxon>
        <taxon>Tracheophyta</taxon>
        <taxon>Spermatophyta</taxon>
        <taxon>Magnoliopsida</taxon>
        <taxon>eudicotyledons</taxon>
        <taxon>Gunneridae</taxon>
        <taxon>Pentapetalae</taxon>
        <taxon>rosids</taxon>
        <taxon>malvids</taxon>
        <taxon>Brassicales</taxon>
        <taxon>Brassicaceae</taxon>
        <taxon>Brassiceae</taxon>
        <taxon>Brassica</taxon>
    </lineage>
</organism>
<keyword evidence="3" id="KW-1185">Reference proteome</keyword>
<dbReference type="Pfam" id="PF02721">
    <property type="entry name" value="DUF223"/>
    <property type="match status" value="1"/>
</dbReference>
<evidence type="ECO:0000313" key="2">
    <source>
        <dbReference type="EMBL" id="KAG5393388.1"/>
    </source>
</evidence>
<dbReference type="EMBL" id="JADBGQ010000006">
    <property type="protein sequence ID" value="KAG5393388.1"/>
    <property type="molecule type" value="Genomic_DNA"/>
</dbReference>
<reference evidence="2 3" key="1">
    <citation type="submission" date="2021-03" db="EMBL/GenBank/DDBJ databases">
        <authorList>
            <person name="King G.J."/>
            <person name="Bancroft I."/>
            <person name="Baten A."/>
            <person name="Bloomfield J."/>
            <person name="Borpatragohain P."/>
            <person name="He Z."/>
            <person name="Irish N."/>
            <person name="Irwin J."/>
            <person name="Liu K."/>
            <person name="Mauleon R.P."/>
            <person name="Moore J."/>
            <person name="Morris R."/>
            <person name="Ostergaard L."/>
            <person name="Wang B."/>
            <person name="Wells R."/>
        </authorList>
    </citation>
    <scope>NUCLEOTIDE SEQUENCE [LARGE SCALE GENOMIC DNA]</scope>
    <source>
        <strain evidence="2">R-o-18</strain>
        <tissue evidence="2">Leaf</tissue>
    </source>
</reference>
<evidence type="ECO:0000259" key="1">
    <source>
        <dbReference type="Pfam" id="PF02721"/>
    </source>
</evidence>
<dbReference type="InterPro" id="IPR003871">
    <property type="entry name" value="RFA1B/D_OB_1st"/>
</dbReference>
<feature type="domain" description="Replication protein A 70 kDa DNA-binding subunit B/D first OB fold" evidence="1">
    <location>
        <begin position="8"/>
        <end position="77"/>
    </location>
</feature>
<gene>
    <name evidence="2" type="primary">A06g505030.1_BraROA</name>
    <name evidence="2" type="ORF">IGI04_023351</name>
</gene>
<sequence>MSRVQKVSYLSQLKSYIIDWSIQVKVLHTWKQTNACYGDKIQATCKHAYLISLGSKCVVGEWKNISNFSMTEQQNTQRR</sequence>
<proteinExistence type="predicted"/>
<evidence type="ECO:0000313" key="3">
    <source>
        <dbReference type="Proteomes" id="UP000823674"/>
    </source>
</evidence>
<name>A0ABQ7M5S3_BRACM</name>
<protein>
    <recommendedName>
        <fullName evidence="1">Replication protein A 70 kDa DNA-binding subunit B/D first OB fold domain-containing protein</fullName>
    </recommendedName>
</protein>
<dbReference type="Proteomes" id="UP000823674">
    <property type="component" value="Chromosome A06"/>
</dbReference>